<name>A0A4C1U2Y1_EUMVA</name>
<proteinExistence type="predicted"/>
<gene>
    <name evidence="1" type="ORF">EVAR_14450_1</name>
</gene>
<evidence type="ECO:0000313" key="2">
    <source>
        <dbReference type="Proteomes" id="UP000299102"/>
    </source>
</evidence>
<dbReference type="EMBL" id="BGZK01000122">
    <property type="protein sequence ID" value="GBP20725.1"/>
    <property type="molecule type" value="Genomic_DNA"/>
</dbReference>
<sequence>MRIEIGNANVCYHRRTDNLIIGDFTRNLEWNWTPSDPNTALTTPPRTVYAKYTSVEYNRDDPEESIPRMLLAARDTPAVLWRYKSCDRLSKSSTAHFAHGGDSLVFDKTAYDSEEANSTRGLNCLSVFSLTDLRNTNNHLRHLDETCPYEKVRLSVRYDVIHYTNINSTFEYVLFPIRHFNRRNRVCAIQICHGRFSSESGPYQGPTRSPGAHPPAGYIARLSFDAATPPTDAGAFLLRNELSRCEFLSNRFLPYRDR</sequence>
<organism evidence="1 2">
    <name type="scientific">Eumeta variegata</name>
    <name type="common">Bagworm moth</name>
    <name type="synonym">Eumeta japonica</name>
    <dbReference type="NCBI Taxonomy" id="151549"/>
    <lineage>
        <taxon>Eukaryota</taxon>
        <taxon>Metazoa</taxon>
        <taxon>Ecdysozoa</taxon>
        <taxon>Arthropoda</taxon>
        <taxon>Hexapoda</taxon>
        <taxon>Insecta</taxon>
        <taxon>Pterygota</taxon>
        <taxon>Neoptera</taxon>
        <taxon>Endopterygota</taxon>
        <taxon>Lepidoptera</taxon>
        <taxon>Glossata</taxon>
        <taxon>Ditrysia</taxon>
        <taxon>Tineoidea</taxon>
        <taxon>Psychidae</taxon>
        <taxon>Oiketicinae</taxon>
        <taxon>Eumeta</taxon>
    </lineage>
</organism>
<dbReference type="AlphaFoldDB" id="A0A4C1U2Y1"/>
<reference evidence="1 2" key="1">
    <citation type="journal article" date="2019" name="Commun. Biol.">
        <title>The bagworm genome reveals a unique fibroin gene that provides high tensile strength.</title>
        <authorList>
            <person name="Kono N."/>
            <person name="Nakamura H."/>
            <person name="Ohtoshi R."/>
            <person name="Tomita M."/>
            <person name="Numata K."/>
            <person name="Arakawa K."/>
        </authorList>
    </citation>
    <scope>NUCLEOTIDE SEQUENCE [LARGE SCALE GENOMIC DNA]</scope>
</reference>
<evidence type="ECO:0000313" key="1">
    <source>
        <dbReference type="EMBL" id="GBP20725.1"/>
    </source>
</evidence>
<keyword evidence="2" id="KW-1185">Reference proteome</keyword>
<dbReference type="Proteomes" id="UP000299102">
    <property type="component" value="Unassembled WGS sequence"/>
</dbReference>
<comment type="caution">
    <text evidence="1">The sequence shown here is derived from an EMBL/GenBank/DDBJ whole genome shotgun (WGS) entry which is preliminary data.</text>
</comment>
<protein>
    <submittedName>
        <fullName evidence="1">Uncharacterized protein</fullName>
    </submittedName>
</protein>
<accession>A0A4C1U2Y1</accession>